<keyword evidence="1" id="KW-0472">Membrane</keyword>
<comment type="caution">
    <text evidence="2">The sequence shown here is derived from an EMBL/GenBank/DDBJ whole genome shotgun (WGS) entry which is preliminary data.</text>
</comment>
<dbReference type="RefSeq" id="WP_003475528.1">
    <property type="nucleotide sequence ID" value="NZ_ABOO01000030.1"/>
</dbReference>
<sequence length="115" mass="13449">MSDELNLFIFVMIICFVVCFICQIIHEIYLEIIDYKTTSHIEIGVVIDKKEELNQVPILIGTNIFLNFNREEYLIVKCNDNTYEIGVDSDEYDVGDEVQVQIKEYKNKVISFSII</sequence>
<accession>B1V546</accession>
<feature type="transmembrane region" description="Helical" evidence="1">
    <location>
        <begin position="6"/>
        <end position="26"/>
    </location>
</feature>
<reference evidence="2 3" key="1">
    <citation type="submission" date="2008-03" db="EMBL/GenBank/DDBJ databases">
        <authorList>
            <person name="Paulsen I."/>
            <person name="Sebastian Y."/>
        </authorList>
    </citation>
    <scope>NUCLEOTIDE SEQUENCE [LARGE SCALE GENOMIC DNA]</scope>
    <source>
        <strain evidence="3">D str. JGS1721</strain>
    </source>
</reference>
<name>B1V546_CLOPF</name>
<dbReference type="Proteomes" id="UP000003188">
    <property type="component" value="Unassembled WGS sequence"/>
</dbReference>
<protein>
    <submittedName>
        <fullName evidence="2">Uncharacterized protein</fullName>
    </submittedName>
</protein>
<proteinExistence type="predicted"/>
<evidence type="ECO:0000256" key="1">
    <source>
        <dbReference type="SAM" id="Phobius"/>
    </source>
</evidence>
<organism evidence="2 3">
    <name type="scientific">Clostridium perfringens D str. JGS1721</name>
    <dbReference type="NCBI Taxonomy" id="488537"/>
    <lineage>
        <taxon>Bacteria</taxon>
        <taxon>Bacillati</taxon>
        <taxon>Bacillota</taxon>
        <taxon>Clostridia</taxon>
        <taxon>Eubacteriales</taxon>
        <taxon>Clostridiaceae</taxon>
        <taxon>Clostridium</taxon>
    </lineage>
</organism>
<keyword evidence="1" id="KW-0812">Transmembrane</keyword>
<evidence type="ECO:0000313" key="3">
    <source>
        <dbReference type="Proteomes" id="UP000003188"/>
    </source>
</evidence>
<evidence type="ECO:0000313" key="2">
    <source>
        <dbReference type="EMBL" id="EDT71075.1"/>
    </source>
</evidence>
<dbReference type="AlphaFoldDB" id="B1V546"/>
<gene>
    <name evidence="2" type="ORF">CJD_1612</name>
</gene>
<dbReference type="EMBL" id="ABOO01000030">
    <property type="protein sequence ID" value="EDT71075.1"/>
    <property type="molecule type" value="Genomic_DNA"/>
</dbReference>
<keyword evidence="1" id="KW-1133">Transmembrane helix</keyword>